<dbReference type="Gene3D" id="1.10.3210.10">
    <property type="entry name" value="Hypothetical protein af1432"/>
    <property type="match status" value="1"/>
</dbReference>
<keyword evidence="4" id="KW-1185">Reference proteome</keyword>
<dbReference type="CDD" id="cd17569">
    <property type="entry name" value="REC_HupR-like"/>
    <property type="match status" value="1"/>
</dbReference>
<dbReference type="InterPro" id="IPR052020">
    <property type="entry name" value="Cyclic_di-GMP/3'3'-cGAMP_PDE"/>
</dbReference>
<reference evidence="3 4" key="1">
    <citation type="journal article" date="2017" name="Antonie Van Leeuwenhoek">
        <title>Rhizobium rhizosphaerae sp. nov., a novel species isolated from rice rhizosphere.</title>
        <authorList>
            <person name="Zhao J.J."/>
            <person name="Zhang J."/>
            <person name="Zhang R.J."/>
            <person name="Zhang C.W."/>
            <person name="Yin H.Q."/>
            <person name="Zhang X.X."/>
        </authorList>
    </citation>
    <scope>NUCLEOTIDE SEQUENCE [LARGE SCALE GENOMIC DNA]</scope>
    <source>
        <strain evidence="3 4">BSs20135</strain>
    </source>
</reference>
<feature type="modified residue" description="4-aspartylphosphate" evidence="1">
    <location>
        <position position="52"/>
    </location>
</feature>
<evidence type="ECO:0000313" key="4">
    <source>
        <dbReference type="Proteomes" id="UP000006327"/>
    </source>
</evidence>
<dbReference type="OrthoDB" id="9802066at2"/>
<dbReference type="STRING" id="493475.GARC_3503"/>
<comment type="caution">
    <text evidence="3">The sequence shown here is derived from an EMBL/GenBank/DDBJ whole genome shotgun (WGS) entry which is preliminary data.</text>
</comment>
<dbReference type="EMBL" id="BAEO01000054">
    <property type="protein sequence ID" value="GAC20458.1"/>
    <property type="molecule type" value="Genomic_DNA"/>
</dbReference>
<proteinExistence type="predicted"/>
<name>K6YUS9_9ALTE</name>
<dbReference type="PROSITE" id="PS50110">
    <property type="entry name" value="RESPONSE_REGULATORY"/>
    <property type="match status" value="1"/>
</dbReference>
<dbReference type="Gene3D" id="3.40.50.2300">
    <property type="match status" value="1"/>
</dbReference>
<dbReference type="RefSeq" id="WP_007622395.1">
    <property type="nucleotide sequence ID" value="NZ_BAEO01000054.1"/>
</dbReference>
<organism evidence="3 4">
    <name type="scientific">Paraglaciecola arctica BSs20135</name>
    <dbReference type="NCBI Taxonomy" id="493475"/>
    <lineage>
        <taxon>Bacteria</taxon>
        <taxon>Pseudomonadati</taxon>
        <taxon>Pseudomonadota</taxon>
        <taxon>Gammaproteobacteria</taxon>
        <taxon>Alteromonadales</taxon>
        <taxon>Alteromonadaceae</taxon>
        <taxon>Paraglaciecola</taxon>
    </lineage>
</organism>
<dbReference type="PANTHER" id="PTHR45228">
    <property type="entry name" value="CYCLIC DI-GMP PHOSPHODIESTERASE TM_0186-RELATED"/>
    <property type="match status" value="1"/>
</dbReference>
<accession>K6YUS9</accession>
<dbReference type="InterPro" id="IPR011006">
    <property type="entry name" value="CheY-like_superfamily"/>
</dbReference>
<protein>
    <recommendedName>
        <fullName evidence="2">Response regulatory domain-containing protein</fullName>
    </recommendedName>
</protein>
<keyword evidence="1" id="KW-0597">Phosphoprotein</keyword>
<evidence type="ECO:0000313" key="3">
    <source>
        <dbReference type="EMBL" id="GAC20458.1"/>
    </source>
</evidence>
<evidence type="ECO:0000259" key="2">
    <source>
        <dbReference type="PROSITE" id="PS50110"/>
    </source>
</evidence>
<feature type="domain" description="Response regulatory" evidence="2">
    <location>
        <begin position="4"/>
        <end position="118"/>
    </location>
</feature>
<dbReference type="eggNOG" id="COG3437">
    <property type="taxonomic scope" value="Bacteria"/>
</dbReference>
<dbReference type="InterPro" id="IPR001789">
    <property type="entry name" value="Sig_transdc_resp-reg_receiver"/>
</dbReference>
<dbReference type="Pfam" id="PF13487">
    <property type="entry name" value="HD_5"/>
    <property type="match status" value="1"/>
</dbReference>
<dbReference type="Pfam" id="PF00072">
    <property type="entry name" value="Response_reg"/>
    <property type="match status" value="1"/>
</dbReference>
<dbReference type="PANTHER" id="PTHR45228:SF8">
    <property type="entry name" value="TWO-COMPONENT RESPONSE REGULATOR-RELATED"/>
    <property type="match status" value="1"/>
</dbReference>
<sequence>MKNRVLLVDDEINILNSYRRNLRGLLDFDVADSGQKALQLMAKHTYSALVTDMQMPEMNGIEFLKQARKLSPDTVRLMLTGNADQQTAIDAVNLGYIFRFLNKPCAPDLLIKAVEDAYRQYNLIIAEKVLLNRTLKGVINVLNEVLTLVNPDAMEHEFRLRSHMLNLARELGLKKSWSFEPMIQLSQLGCIIFPEHTILNMQQGQTISEEERQLFAQHPCLAADLISKIPRMENIARTVLYQEKCYNGNGIPLDDVKGNDIPFGARMLKVVLDYMRSVRKDESPDTSFAKLEQHKQFYDPKILAAFKKTLSIEVKEQQVGIRDLKPCMALRQDIRTTRGQLVARKGQQITESLQQIIHHCLQNKALADDLKVAISEEEINE</sequence>
<dbReference type="SMART" id="SM00448">
    <property type="entry name" value="REC"/>
    <property type="match status" value="1"/>
</dbReference>
<dbReference type="AlphaFoldDB" id="K6YUS9"/>
<dbReference type="Proteomes" id="UP000006327">
    <property type="component" value="Unassembled WGS sequence"/>
</dbReference>
<evidence type="ECO:0000256" key="1">
    <source>
        <dbReference type="PROSITE-ProRule" id="PRU00169"/>
    </source>
</evidence>
<dbReference type="GO" id="GO:0000160">
    <property type="term" value="P:phosphorelay signal transduction system"/>
    <property type="evidence" value="ECO:0007669"/>
    <property type="project" value="InterPro"/>
</dbReference>
<dbReference type="SUPFAM" id="SSF52172">
    <property type="entry name" value="CheY-like"/>
    <property type="match status" value="1"/>
</dbReference>
<gene>
    <name evidence="3" type="ORF">GARC_3503</name>
</gene>